<name>A0A3S4LNG3_SALET</name>
<protein>
    <submittedName>
        <fullName evidence="1">Uncharacterized protein</fullName>
    </submittedName>
</protein>
<sequence>MCGNQRKNHGMKPAGGLEPACVTPIERAYALYTGALVTTFNGSYLCPIFNTRKDRDRNGNPLPHYRINYPSSEGITYIHYRDRSTLRLPSLGCNKIARLVAAANDYAPHVVQQTVLTWFACCVELTLMACHGAQGTGRRSIFIENQPAVLAGLFISKVCMPRGTESIYPMRYRCEWA</sequence>
<organism evidence="1 2">
    <name type="scientific">Salmonella enterica I</name>
    <dbReference type="NCBI Taxonomy" id="59201"/>
    <lineage>
        <taxon>Bacteria</taxon>
        <taxon>Pseudomonadati</taxon>
        <taxon>Pseudomonadota</taxon>
        <taxon>Gammaproteobacteria</taxon>
        <taxon>Enterobacterales</taxon>
        <taxon>Enterobacteriaceae</taxon>
        <taxon>Salmonella</taxon>
    </lineage>
</organism>
<dbReference type="AlphaFoldDB" id="A0A3S4LNG3"/>
<evidence type="ECO:0000313" key="2">
    <source>
        <dbReference type="Proteomes" id="UP000269208"/>
    </source>
</evidence>
<proteinExistence type="predicted"/>
<gene>
    <name evidence="1" type="ORF">NCTC6754_00646</name>
</gene>
<accession>A0A3S4LNG3</accession>
<dbReference type="Proteomes" id="UP000269208">
    <property type="component" value="Chromosome"/>
</dbReference>
<dbReference type="EMBL" id="LR134190">
    <property type="protein sequence ID" value="VEB50954.1"/>
    <property type="molecule type" value="Genomic_DNA"/>
</dbReference>
<reference evidence="1 2" key="1">
    <citation type="submission" date="2018-12" db="EMBL/GenBank/DDBJ databases">
        <authorList>
            <consortium name="Pathogen Informatics"/>
        </authorList>
    </citation>
    <scope>NUCLEOTIDE SEQUENCE [LARGE SCALE GENOMIC DNA]</scope>
    <source>
        <strain evidence="1 2">NCTC6754</strain>
    </source>
</reference>
<evidence type="ECO:0000313" key="1">
    <source>
        <dbReference type="EMBL" id="VEB50954.1"/>
    </source>
</evidence>